<dbReference type="Proteomes" id="UP000789920">
    <property type="component" value="Unassembled WGS sequence"/>
</dbReference>
<feature type="non-terminal residue" evidence="1">
    <location>
        <position position="1"/>
    </location>
</feature>
<name>A0ACA9RSC9_9GLOM</name>
<sequence>TLLEVEIENLDRLNKTGHHDPSNSGVPYNHLDNLNMLSNDTGNGYDTRGDEPSVQLRVIKHRKSGKEQLRNAFRRRW</sequence>
<evidence type="ECO:0000313" key="2">
    <source>
        <dbReference type="Proteomes" id="UP000789920"/>
    </source>
</evidence>
<evidence type="ECO:0000313" key="1">
    <source>
        <dbReference type="EMBL" id="CAG8807833.1"/>
    </source>
</evidence>
<accession>A0ACA9RSC9</accession>
<comment type="caution">
    <text evidence="1">The sequence shown here is derived from an EMBL/GenBank/DDBJ whole genome shotgun (WGS) entry which is preliminary data.</text>
</comment>
<protein>
    <submittedName>
        <fullName evidence="1">11409_t:CDS:1</fullName>
    </submittedName>
</protein>
<keyword evidence="2" id="KW-1185">Reference proteome</keyword>
<reference evidence="1" key="1">
    <citation type="submission" date="2021-06" db="EMBL/GenBank/DDBJ databases">
        <authorList>
            <person name="Kallberg Y."/>
            <person name="Tangrot J."/>
            <person name="Rosling A."/>
        </authorList>
    </citation>
    <scope>NUCLEOTIDE SEQUENCE</scope>
    <source>
        <strain evidence="1">MA461A</strain>
    </source>
</reference>
<proteinExistence type="predicted"/>
<organism evidence="1 2">
    <name type="scientific">Racocetra persica</name>
    <dbReference type="NCBI Taxonomy" id="160502"/>
    <lineage>
        <taxon>Eukaryota</taxon>
        <taxon>Fungi</taxon>
        <taxon>Fungi incertae sedis</taxon>
        <taxon>Mucoromycota</taxon>
        <taxon>Glomeromycotina</taxon>
        <taxon>Glomeromycetes</taxon>
        <taxon>Diversisporales</taxon>
        <taxon>Gigasporaceae</taxon>
        <taxon>Racocetra</taxon>
    </lineage>
</organism>
<gene>
    <name evidence="1" type="ORF">RPERSI_LOCUS22473</name>
</gene>
<dbReference type="EMBL" id="CAJVQC010068127">
    <property type="protein sequence ID" value="CAG8807833.1"/>
    <property type="molecule type" value="Genomic_DNA"/>
</dbReference>